<dbReference type="Gene3D" id="3.40.30.10">
    <property type="entry name" value="Glutaredoxin"/>
    <property type="match status" value="1"/>
</dbReference>
<name>A0A9P1N029_9PELO</name>
<gene>
    <name evidence="2" type="ORF">CAMP_LOCUS9196</name>
</gene>
<feature type="signal peptide" evidence="1">
    <location>
        <begin position="1"/>
        <end position="17"/>
    </location>
</feature>
<protein>
    <submittedName>
        <fullName evidence="2">Uncharacterized protein</fullName>
    </submittedName>
</protein>
<evidence type="ECO:0000313" key="3">
    <source>
        <dbReference type="Proteomes" id="UP001152747"/>
    </source>
</evidence>
<comment type="caution">
    <text evidence="2">The sequence shown here is derived from an EMBL/GenBank/DDBJ whole genome shotgun (WGS) entry which is preliminary data.</text>
</comment>
<keyword evidence="1" id="KW-0732">Signal</keyword>
<sequence>MFSKISIFFIFFTLIFAQILAIRLCVGDLDCLPTAIFICGKFIGGFNELSNLKNSGKLLEALAECTGENSKIFEA</sequence>
<dbReference type="AlphaFoldDB" id="A0A9P1N029"/>
<dbReference type="Proteomes" id="UP001152747">
    <property type="component" value="Unassembled WGS sequence"/>
</dbReference>
<organism evidence="2 3">
    <name type="scientific">Caenorhabditis angaria</name>
    <dbReference type="NCBI Taxonomy" id="860376"/>
    <lineage>
        <taxon>Eukaryota</taxon>
        <taxon>Metazoa</taxon>
        <taxon>Ecdysozoa</taxon>
        <taxon>Nematoda</taxon>
        <taxon>Chromadorea</taxon>
        <taxon>Rhabditida</taxon>
        <taxon>Rhabditina</taxon>
        <taxon>Rhabditomorpha</taxon>
        <taxon>Rhabditoidea</taxon>
        <taxon>Rhabditidae</taxon>
        <taxon>Peloderinae</taxon>
        <taxon>Caenorhabditis</taxon>
    </lineage>
</organism>
<proteinExistence type="predicted"/>
<feature type="chain" id="PRO_5040448781" evidence="1">
    <location>
        <begin position="18"/>
        <end position="75"/>
    </location>
</feature>
<evidence type="ECO:0000256" key="1">
    <source>
        <dbReference type="SAM" id="SignalP"/>
    </source>
</evidence>
<reference evidence="2" key="1">
    <citation type="submission" date="2022-11" db="EMBL/GenBank/DDBJ databases">
        <authorList>
            <person name="Kikuchi T."/>
        </authorList>
    </citation>
    <scope>NUCLEOTIDE SEQUENCE</scope>
    <source>
        <strain evidence="2">PS1010</strain>
    </source>
</reference>
<accession>A0A9P1N029</accession>
<keyword evidence="3" id="KW-1185">Reference proteome</keyword>
<evidence type="ECO:0000313" key="2">
    <source>
        <dbReference type="EMBL" id="CAI5446559.1"/>
    </source>
</evidence>
<dbReference type="EMBL" id="CANHGI010000003">
    <property type="protein sequence ID" value="CAI5446559.1"/>
    <property type="molecule type" value="Genomic_DNA"/>
</dbReference>